<keyword evidence="1" id="KW-0285">Flavoprotein</keyword>
<feature type="binding site" evidence="2">
    <location>
        <position position="221"/>
    </location>
    <ligand>
        <name>[2Fe-2S] cluster</name>
        <dbReference type="ChEBI" id="CHEBI:190135"/>
    </ligand>
</feature>
<protein>
    <submittedName>
        <fullName evidence="4">Ferredoxin-NADP(+) reductase subunit alpha</fullName>
    </submittedName>
</protein>
<evidence type="ECO:0000313" key="4">
    <source>
        <dbReference type="EMBL" id="SCD20716.1"/>
    </source>
</evidence>
<dbReference type="RefSeq" id="WP_076930682.1">
    <property type="nucleotide sequence ID" value="NZ_LT605205.1"/>
</dbReference>
<dbReference type="PANTHER" id="PTHR43513:SF3">
    <property type="entry name" value="DIHYDROOROTATE DEHYDROGENASE B (NAD(+)), ELECTRON TRANSFER SUBUNIT-RELATED"/>
    <property type="match status" value="1"/>
</dbReference>
<dbReference type="GO" id="GO:0051537">
    <property type="term" value="F:2 iron, 2 sulfur cluster binding"/>
    <property type="evidence" value="ECO:0007669"/>
    <property type="project" value="UniProtKB-KW"/>
</dbReference>
<evidence type="ECO:0000313" key="5">
    <source>
        <dbReference type="Proteomes" id="UP000187464"/>
    </source>
</evidence>
<gene>
    <name evidence="4" type="primary">sudB</name>
    <name evidence="4" type="ORF">PSM36_1900</name>
</gene>
<keyword evidence="2" id="KW-0408">Iron</keyword>
<organism evidence="4 5">
    <name type="scientific">Proteiniphilum saccharofermentans</name>
    <dbReference type="NCBI Taxonomy" id="1642647"/>
    <lineage>
        <taxon>Bacteria</taxon>
        <taxon>Pseudomonadati</taxon>
        <taxon>Bacteroidota</taxon>
        <taxon>Bacteroidia</taxon>
        <taxon>Bacteroidales</taxon>
        <taxon>Dysgonomonadaceae</taxon>
        <taxon>Proteiniphilum</taxon>
    </lineage>
</organism>
<dbReference type="Gene3D" id="2.40.30.10">
    <property type="entry name" value="Translation factors"/>
    <property type="match status" value="1"/>
</dbReference>
<reference evidence="4 5" key="1">
    <citation type="submission" date="2016-08" db="EMBL/GenBank/DDBJ databases">
        <authorList>
            <person name="Seilhamer J.J."/>
        </authorList>
    </citation>
    <scope>NUCLEOTIDE SEQUENCE [LARGE SCALE GENOMIC DNA]</scope>
    <source>
        <strain evidence="4">M3/6</strain>
    </source>
</reference>
<dbReference type="SUPFAM" id="SSF63380">
    <property type="entry name" value="Riboflavin synthase domain-like"/>
    <property type="match status" value="1"/>
</dbReference>
<evidence type="ECO:0000256" key="1">
    <source>
        <dbReference type="PIRSR" id="PIRSR006816-1"/>
    </source>
</evidence>
<dbReference type="InterPro" id="IPR017927">
    <property type="entry name" value="FAD-bd_FR_type"/>
</dbReference>
<dbReference type="InterPro" id="IPR039261">
    <property type="entry name" value="FNR_nucleotide-bd"/>
</dbReference>
<dbReference type="InterPro" id="IPR001433">
    <property type="entry name" value="OxRdtase_FAD/NAD-bd"/>
</dbReference>
<dbReference type="Proteomes" id="UP000187464">
    <property type="component" value="Chromosome I"/>
</dbReference>
<feature type="binding site" evidence="1">
    <location>
        <begin position="62"/>
        <end position="64"/>
    </location>
    <ligand>
        <name>FAD</name>
        <dbReference type="ChEBI" id="CHEBI:57692"/>
    </ligand>
</feature>
<keyword evidence="2" id="KW-0001">2Fe-2S</keyword>
<dbReference type="Pfam" id="PF10418">
    <property type="entry name" value="DHODB_Fe-S_bind"/>
    <property type="match status" value="1"/>
</dbReference>
<dbReference type="EMBL" id="LT605205">
    <property type="protein sequence ID" value="SCD20716.1"/>
    <property type="molecule type" value="Genomic_DNA"/>
</dbReference>
<comment type="cofactor">
    <cofactor evidence="2">
        <name>[2Fe-2S] cluster</name>
        <dbReference type="ChEBI" id="CHEBI:190135"/>
    </cofactor>
    <text evidence="2">Binds 1 [2Fe-2S] cluster per subunit.</text>
</comment>
<dbReference type="PIRSF" id="PIRSF006816">
    <property type="entry name" value="Cyc3_hyd_g"/>
    <property type="match status" value="1"/>
</dbReference>
<dbReference type="InterPro" id="IPR008333">
    <property type="entry name" value="Cbr1-like_FAD-bd_dom"/>
</dbReference>
<evidence type="ECO:0000256" key="2">
    <source>
        <dbReference type="PIRSR" id="PIRSR006816-2"/>
    </source>
</evidence>
<dbReference type="STRING" id="1642647.PSM36_1900"/>
<sequence length="261" mass="28457">MNKIVSKEYLSDRVVKFEVEAPLIAKSRRAGHFVIVRVGKKGERVPYTIADADLKKGTITLVIQKVGKSSQKVCELNTGDYITDIVGPLGKATHIENFGTVVCAGGGVGIAPMLPIMKAMKETGNKVISVLGARTKELIILEEQVREHSDEVIIMTDDGSYGEKGLITNGVEKVILREKVDMCVTIGPAIMMKFVSELTKKYDVPTVASLNTIMVDGTGMCGACRVTVGGQTRFVCVDGPEFDAHQVDFNEMLMRLKAYDR</sequence>
<dbReference type="PANTHER" id="PTHR43513">
    <property type="entry name" value="DIHYDROOROTATE DEHYDROGENASE B (NAD(+)), ELECTRON TRANSFER SUBUNIT"/>
    <property type="match status" value="1"/>
</dbReference>
<keyword evidence="2" id="KW-0479">Metal-binding</keyword>
<proteinExistence type="predicted"/>
<dbReference type="Pfam" id="PF00970">
    <property type="entry name" value="FAD_binding_6"/>
    <property type="match status" value="1"/>
</dbReference>
<feature type="binding site" evidence="2">
    <location>
        <position position="236"/>
    </location>
    <ligand>
        <name>[2Fe-2S] cluster</name>
        <dbReference type="ChEBI" id="CHEBI:190135"/>
    </ligand>
</feature>
<dbReference type="InterPro" id="IPR050353">
    <property type="entry name" value="PyrK_electron_transfer"/>
</dbReference>
<comment type="cofactor">
    <cofactor evidence="1">
        <name>FAD</name>
        <dbReference type="ChEBI" id="CHEBI:57692"/>
    </cofactor>
    <text evidence="1">Binds 1 FAD per subunit.</text>
</comment>
<keyword evidence="2" id="KW-0411">Iron-sulfur</keyword>
<dbReference type="GO" id="GO:0046872">
    <property type="term" value="F:metal ion binding"/>
    <property type="evidence" value="ECO:0007669"/>
    <property type="project" value="UniProtKB-KW"/>
</dbReference>
<dbReference type="GO" id="GO:0050660">
    <property type="term" value="F:flavin adenine dinucleotide binding"/>
    <property type="evidence" value="ECO:0007669"/>
    <property type="project" value="InterPro"/>
</dbReference>
<dbReference type="InterPro" id="IPR012165">
    <property type="entry name" value="Cyt_c3_hydrogenase_gsu"/>
</dbReference>
<accession>A0A1R3SWQ9</accession>
<feature type="domain" description="FAD-binding FR-type" evidence="3">
    <location>
        <begin position="1"/>
        <end position="95"/>
    </location>
</feature>
<dbReference type="NCBIfam" id="NF004862">
    <property type="entry name" value="PRK06222.1"/>
    <property type="match status" value="1"/>
</dbReference>
<dbReference type="Gene3D" id="3.40.50.80">
    <property type="entry name" value="Nucleotide-binding domain of ferredoxin-NADP reductase (FNR) module"/>
    <property type="match status" value="1"/>
</dbReference>
<dbReference type="PROSITE" id="PS51384">
    <property type="entry name" value="FAD_FR"/>
    <property type="match status" value="1"/>
</dbReference>
<dbReference type="CDD" id="cd06219">
    <property type="entry name" value="DHOD_e_trans_like1"/>
    <property type="match status" value="1"/>
</dbReference>
<dbReference type="Pfam" id="PF00175">
    <property type="entry name" value="NAD_binding_1"/>
    <property type="match status" value="1"/>
</dbReference>
<name>A0A1R3SWQ9_9BACT</name>
<dbReference type="SUPFAM" id="SSF52343">
    <property type="entry name" value="Ferredoxin reductase-like, C-terminal NADP-linked domain"/>
    <property type="match status" value="1"/>
</dbReference>
<dbReference type="GO" id="GO:0016491">
    <property type="term" value="F:oxidoreductase activity"/>
    <property type="evidence" value="ECO:0007669"/>
    <property type="project" value="InterPro"/>
</dbReference>
<dbReference type="GO" id="GO:0006221">
    <property type="term" value="P:pyrimidine nucleotide biosynthetic process"/>
    <property type="evidence" value="ECO:0007669"/>
    <property type="project" value="InterPro"/>
</dbReference>
<evidence type="ECO:0000259" key="3">
    <source>
        <dbReference type="PROSITE" id="PS51384"/>
    </source>
</evidence>
<keyword evidence="1" id="KW-0274">FAD</keyword>
<keyword evidence="5" id="KW-1185">Reference proteome</keyword>
<feature type="binding site" evidence="2">
    <location>
        <position position="224"/>
    </location>
    <ligand>
        <name>[2Fe-2S] cluster</name>
        <dbReference type="ChEBI" id="CHEBI:190135"/>
    </ligand>
</feature>
<dbReference type="AlphaFoldDB" id="A0A1R3SWQ9"/>
<dbReference type="InterPro" id="IPR017938">
    <property type="entry name" value="Riboflavin_synthase-like_b-brl"/>
</dbReference>
<dbReference type="InterPro" id="IPR019480">
    <property type="entry name" value="Dihydroorotate_DH_Fe-S-bd"/>
</dbReference>
<dbReference type="KEGG" id="psac:PSM36_1900"/>